<dbReference type="Gene3D" id="3.40.630.30">
    <property type="match status" value="1"/>
</dbReference>
<proteinExistence type="predicted"/>
<dbReference type="EMBL" id="UGHP01000001">
    <property type="protein sequence ID" value="STQ80649.1"/>
    <property type="molecule type" value="Genomic_DNA"/>
</dbReference>
<keyword evidence="1" id="KW-0808">Transferase</keyword>
<reference evidence="1 2" key="1">
    <citation type="submission" date="2018-06" db="EMBL/GenBank/DDBJ databases">
        <authorList>
            <consortium name="Pathogen Informatics"/>
            <person name="Doyle S."/>
        </authorList>
    </citation>
    <scope>NUCLEOTIDE SEQUENCE [LARGE SCALE GENOMIC DNA]</scope>
    <source>
        <strain evidence="1 2">NCTC8105</strain>
    </source>
</reference>
<organism evidence="1 2">
    <name type="scientific">Hafnia alvei</name>
    <dbReference type="NCBI Taxonomy" id="569"/>
    <lineage>
        <taxon>Bacteria</taxon>
        <taxon>Pseudomonadati</taxon>
        <taxon>Pseudomonadota</taxon>
        <taxon>Gammaproteobacteria</taxon>
        <taxon>Enterobacterales</taxon>
        <taxon>Hafniaceae</taxon>
        <taxon>Hafnia</taxon>
    </lineage>
</organism>
<evidence type="ECO:0000313" key="2">
    <source>
        <dbReference type="Proteomes" id="UP000254821"/>
    </source>
</evidence>
<gene>
    <name evidence="1" type="ORF">NCTC8105_02775</name>
</gene>
<dbReference type="AlphaFoldDB" id="A0A377PKF4"/>
<evidence type="ECO:0000313" key="1">
    <source>
        <dbReference type="EMBL" id="STQ80649.1"/>
    </source>
</evidence>
<name>A0A377PKF4_HAFAL</name>
<keyword evidence="1" id="KW-0012">Acyltransferase</keyword>
<dbReference type="Proteomes" id="UP000254821">
    <property type="component" value="Unassembled WGS sequence"/>
</dbReference>
<sequence length="126" mass="13542">MEKTMSLIHDNEPDKAIKLSAQSHLVRFYVGFGFKTVSDEYLDDGIPPSGYGVCGRLSLTAPDGLASPAGVVAGNNSSELPTKPWGYCKPSEQPFRAKQASHCLPPRLHAVSHQQAITLFAQDTGS</sequence>
<dbReference type="GO" id="GO:0016746">
    <property type="term" value="F:acyltransferase activity"/>
    <property type="evidence" value="ECO:0007669"/>
    <property type="project" value="UniProtKB-KW"/>
</dbReference>
<protein>
    <submittedName>
        <fullName evidence="1">Putative acyltransferase</fullName>
    </submittedName>
</protein>
<accession>A0A377PKF4</accession>